<reference evidence="6 7" key="1">
    <citation type="submission" date="2025-04" db="UniProtKB">
        <authorList>
            <consortium name="RefSeq"/>
        </authorList>
    </citation>
    <scope>IDENTIFICATION</scope>
</reference>
<dbReference type="OrthoDB" id="10274562at2759"/>
<evidence type="ECO:0000313" key="5">
    <source>
        <dbReference type="Proteomes" id="UP001165740"/>
    </source>
</evidence>
<feature type="chain" id="PRO_5044703028" evidence="3">
    <location>
        <begin position="19"/>
        <end position="578"/>
    </location>
</feature>
<dbReference type="PANTHER" id="PTHR34007">
    <property type="entry name" value="AEROLYSIN-LIKE PROTEIN-RELATED"/>
    <property type="match status" value="1"/>
</dbReference>
<dbReference type="GeneID" id="106067696"/>
<evidence type="ECO:0000256" key="1">
    <source>
        <dbReference type="ARBA" id="ARBA00009831"/>
    </source>
</evidence>
<dbReference type="Pfam" id="PF01117">
    <property type="entry name" value="Aerolysin"/>
    <property type="match status" value="1"/>
</dbReference>
<dbReference type="InterPro" id="IPR053280">
    <property type="entry name" value="Aerolysin-like_pore-former"/>
</dbReference>
<evidence type="ECO:0000313" key="6">
    <source>
        <dbReference type="RefSeq" id="XP_055894992.1"/>
    </source>
</evidence>
<evidence type="ECO:0000256" key="2">
    <source>
        <dbReference type="ARBA" id="ARBA00023157"/>
    </source>
</evidence>
<comment type="similarity">
    <text evidence="1">Belongs to the aerolysin family.</text>
</comment>
<organism evidence="5 6">
    <name type="scientific">Biomphalaria glabrata</name>
    <name type="common">Bloodfluke planorb</name>
    <name type="synonym">Freshwater snail</name>
    <dbReference type="NCBI Taxonomy" id="6526"/>
    <lineage>
        <taxon>Eukaryota</taxon>
        <taxon>Metazoa</taxon>
        <taxon>Spiralia</taxon>
        <taxon>Lophotrochozoa</taxon>
        <taxon>Mollusca</taxon>
        <taxon>Gastropoda</taxon>
        <taxon>Heterobranchia</taxon>
        <taxon>Euthyneura</taxon>
        <taxon>Panpulmonata</taxon>
        <taxon>Hygrophila</taxon>
        <taxon>Lymnaeoidea</taxon>
        <taxon>Planorbidae</taxon>
        <taxon>Biomphalaria</taxon>
    </lineage>
</organism>
<evidence type="ECO:0000259" key="4">
    <source>
        <dbReference type="Pfam" id="PF01117"/>
    </source>
</evidence>
<dbReference type="Gene3D" id="3.30.412.10">
    <property type="entry name" value="Proaerolysin, chain A, domain 2"/>
    <property type="match status" value="2"/>
</dbReference>
<sequence length="578" mass="66426">MLFLKFCFIMTLLEIVDGKCHNFPWSGNFKVAGQSICHRGSIGNSFIKGLIRNSLKSKSEGLDVIAAVKCCTFDEEYLSGDVVVVYANWQKTFSKDQSWSRCPSGYFLQGIYTTVNSDGTTQLHNIEHGRCAKIGIYPPYYRDCYAEDVHFNEAKLYECTKDGYFIAGLYRHKCNAPLCIGKFYCCHMEEELKIHSAEELKTKIMEKNLRKLANLATYMGYMNTFGYSGLFVGEDFYVGKDHTTAGRGFLDKRNCYDINCNFLFRILYGNWSLAVKDIIYGESIHDDLEAEEIHTGEEYNYLDTESTKDIEYSKTIQETITHTASSTWKNSAEMSLSLDFGVKSLGSVSMSFTFRVEYSSSTTNQKQHSNSINFRVATNKVIPPKSYAKYKIMVSKSRTTIPYTAIIVAKFSVTFDGYLSTDDENSNPNYNFHYKYETPKKFWRVSHAFGDHFEPFYEAIKRQYTSSAKPWLWMEMTKNNPPVTRIIDVMSREEQYTFTVSGKLERVWGSKIDVVWEKGRNIRSVPNEVKFKNICPDRVFIVDAGPMDTPSIVEYPKVNLTNEDWDEIEQIPITTDGI</sequence>
<dbReference type="AlphaFoldDB" id="A0A9W3B688"/>
<dbReference type="PANTHER" id="PTHR34007:SF1">
    <property type="entry name" value="AEROLYSIN-LIKE PROTEIN-RELATED"/>
    <property type="match status" value="1"/>
</dbReference>
<gene>
    <name evidence="6 7" type="primary">LOC106067696</name>
</gene>
<evidence type="ECO:0000256" key="3">
    <source>
        <dbReference type="SAM" id="SignalP"/>
    </source>
</evidence>
<keyword evidence="2" id="KW-1015">Disulfide bond</keyword>
<keyword evidence="3" id="KW-0732">Signal</keyword>
<dbReference type="RefSeq" id="XP_055894992.1">
    <property type="nucleotide sequence ID" value="XM_056039017.1"/>
</dbReference>
<accession>A0A9W3B688</accession>
<proteinExistence type="inferred from homology"/>
<evidence type="ECO:0000313" key="7">
    <source>
        <dbReference type="RefSeq" id="XP_055894993.1"/>
    </source>
</evidence>
<keyword evidence="5" id="KW-1185">Reference proteome</keyword>
<feature type="domain" description="Aerolysin-like C-terminal" evidence="4">
    <location>
        <begin position="196"/>
        <end position="517"/>
    </location>
</feature>
<dbReference type="SUPFAM" id="SSF56973">
    <property type="entry name" value="Aerolisin/ETX pore-forming domain"/>
    <property type="match status" value="1"/>
</dbReference>
<protein>
    <submittedName>
        <fullName evidence="6 7">Uncharacterized protein LOC106067696</fullName>
    </submittedName>
</protein>
<dbReference type="RefSeq" id="XP_055894993.1">
    <property type="nucleotide sequence ID" value="XM_056039018.1"/>
</dbReference>
<name>A0A9W3B688_BIOGL</name>
<dbReference type="CDD" id="cd20219">
    <property type="entry name" value="PFM_physalysin-1-like"/>
    <property type="match status" value="1"/>
</dbReference>
<feature type="signal peptide" evidence="3">
    <location>
        <begin position="1"/>
        <end position="18"/>
    </location>
</feature>
<dbReference type="Proteomes" id="UP001165740">
    <property type="component" value="Chromosome 8"/>
</dbReference>
<dbReference type="InterPro" id="IPR055267">
    <property type="entry name" value="Aerolysin-like_C"/>
</dbReference>